<protein>
    <submittedName>
        <fullName evidence="5">Uncharacterized protein</fullName>
    </submittedName>
</protein>
<comment type="subcellular location">
    <subcellularLocation>
        <location evidence="1">Membrane</location>
        <topology evidence="1">Single-pass type II membrane protein</topology>
    </subcellularLocation>
</comment>
<feature type="compositionally biased region" description="Polar residues" evidence="4">
    <location>
        <begin position="51"/>
        <end position="69"/>
    </location>
</feature>
<keyword evidence="3" id="KW-0735">Signal-anchor</keyword>
<dbReference type="Pfam" id="PF12141">
    <property type="entry name" value="BMT"/>
    <property type="match status" value="2"/>
</dbReference>
<dbReference type="HOGENOM" id="CLU_013841_2_1_1"/>
<feature type="compositionally biased region" description="Basic and acidic residues" evidence="4">
    <location>
        <begin position="583"/>
        <end position="600"/>
    </location>
</feature>
<evidence type="ECO:0000313" key="5">
    <source>
        <dbReference type="EMBL" id="KIV93333.1"/>
    </source>
</evidence>
<dbReference type="OrthoDB" id="3631276at2759"/>
<reference evidence="5 6" key="1">
    <citation type="submission" date="2015-01" db="EMBL/GenBank/DDBJ databases">
        <title>The Genome Sequence of Exophiala mesophila CBS40295.</title>
        <authorList>
            <consortium name="The Broad Institute Genomics Platform"/>
            <person name="Cuomo C."/>
            <person name="de Hoog S."/>
            <person name="Gorbushina A."/>
            <person name="Stielow B."/>
            <person name="Teixiera M."/>
            <person name="Abouelleil A."/>
            <person name="Chapman S.B."/>
            <person name="Priest M."/>
            <person name="Young S.K."/>
            <person name="Wortman J."/>
            <person name="Nusbaum C."/>
            <person name="Birren B."/>
        </authorList>
    </citation>
    <scope>NUCLEOTIDE SEQUENCE [LARGE SCALE GENOMIC DNA]</scope>
    <source>
        <strain evidence="5 6">CBS 40295</strain>
    </source>
</reference>
<organism evidence="5 6">
    <name type="scientific">Exophiala mesophila</name>
    <name type="common">Black yeast-like fungus</name>
    <dbReference type="NCBI Taxonomy" id="212818"/>
    <lineage>
        <taxon>Eukaryota</taxon>
        <taxon>Fungi</taxon>
        <taxon>Dikarya</taxon>
        <taxon>Ascomycota</taxon>
        <taxon>Pezizomycotina</taxon>
        <taxon>Eurotiomycetes</taxon>
        <taxon>Chaetothyriomycetidae</taxon>
        <taxon>Chaetothyriales</taxon>
        <taxon>Herpotrichiellaceae</taxon>
        <taxon>Exophiala</taxon>
    </lineage>
</organism>
<dbReference type="GeneID" id="27322398"/>
<keyword evidence="6" id="KW-1185">Reference proteome</keyword>
<evidence type="ECO:0000256" key="2">
    <source>
        <dbReference type="ARBA" id="ARBA00009486"/>
    </source>
</evidence>
<evidence type="ECO:0000313" key="6">
    <source>
        <dbReference type="Proteomes" id="UP000054302"/>
    </source>
</evidence>
<dbReference type="InterPro" id="IPR021988">
    <property type="entry name" value="BMT1"/>
</dbReference>
<dbReference type="GO" id="GO:0016020">
    <property type="term" value="C:membrane"/>
    <property type="evidence" value="ECO:0007669"/>
    <property type="project" value="UniProtKB-SubCell"/>
</dbReference>
<comment type="similarity">
    <text evidence="2">Belongs to the BMT family.</text>
</comment>
<dbReference type="EMBL" id="KN847522">
    <property type="protein sequence ID" value="KIV93333.1"/>
    <property type="molecule type" value="Genomic_DNA"/>
</dbReference>
<sequence length="619" mass="70490">MPRLSLRPADDSGFHRSFSLILASRRALALVLPILLLTLLYSHSFRTEPTAWSNNNSESPVELQQPNDTINDDANYEHQAAFRTITVQGYDNNAMPGGEGRGDLQCDVLTHTNEVQVEDSFHLQENLLEIASSLDGHPLVDYPTAMIKGEKMSIQEIVSSSWDRLATACSFLPDRSVHLCISRIIFHPLRPKDHCRINFLHARIFSQDWEPLDGYRLTWKEHEVTFPKIFDTNTEFKLGGELFGPEDARIIIEDVPDAEPVIVFNMKSSQSDWKRAMWIFRPFSGHSTILTIRGTLERPKKEKNWTPLFIRDPDQTPSDKRPPSKYLYFVWKFEPLTVLKCHLLTGMCDVVFEQQVDDNFISYHEISSSTLRGGTEFVPIPRSLSSSWWSRYHDPHVQAFISFPRTHVEGAGGCRQPSYRPEIAVLVTNTTDFYLTYISDPLDFGPDTVMNAEQLSDSCGKGRIMIANSIARWDLQESKSGSRERTDVMTLTLSVDDSTVQVMRVAGIYQFLQSLPSLDFYFSRSPKVYGSKKTFPQIATSATRGEFAELVRTTDPFERASAVGLDLRACAEEAAEVYTEENAAPHDKEGSNDLDLLEKKGGRHKRRHIRRIDVPTRRY</sequence>
<evidence type="ECO:0000256" key="4">
    <source>
        <dbReference type="SAM" id="MobiDB-lite"/>
    </source>
</evidence>
<dbReference type="RefSeq" id="XP_016224907.1">
    <property type="nucleotide sequence ID" value="XM_016369119.1"/>
</dbReference>
<keyword evidence="3" id="KW-0812">Transmembrane</keyword>
<feature type="region of interest" description="Disordered" evidence="4">
    <location>
        <begin position="51"/>
        <end position="71"/>
    </location>
</feature>
<name>A0A0D2A2N7_EXOME</name>
<feature type="compositionally biased region" description="Basic residues" evidence="4">
    <location>
        <begin position="601"/>
        <end position="610"/>
    </location>
</feature>
<evidence type="ECO:0000256" key="1">
    <source>
        <dbReference type="ARBA" id="ARBA00004606"/>
    </source>
</evidence>
<evidence type="ECO:0000256" key="3">
    <source>
        <dbReference type="ARBA" id="ARBA00022968"/>
    </source>
</evidence>
<proteinExistence type="inferred from homology"/>
<dbReference type="VEuPathDB" id="FungiDB:PV10_04553"/>
<dbReference type="AlphaFoldDB" id="A0A0D2A2N7"/>
<gene>
    <name evidence="5" type="ORF">PV10_04553</name>
</gene>
<dbReference type="GO" id="GO:0000030">
    <property type="term" value="F:mannosyltransferase activity"/>
    <property type="evidence" value="ECO:0007669"/>
    <property type="project" value="InterPro"/>
</dbReference>
<dbReference type="Proteomes" id="UP000054302">
    <property type="component" value="Unassembled WGS sequence"/>
</dbReference>
<accession>A0A0D2A2N7</accession>
<dbReference type="STRING" id="212818.A0A0D2A2N7"/>
<feature type="region of interest" description="Disordered" evidence="4">
    <location>
        <begin position="578"/>
        <end position="619"/>
    </location>
</feature>
<dbReference type="OMA" id="PRTHVEG"/>